<feature type="transmembrane region" description="Helical" evidence="8">
    <location>
        <begin position="141"/>
        <end position="160"/>
    </location>
</feature>
<sequence length="349" mass="36061">MKRFNTLLPASRLLLPWRLPLCLLPPRALAPYMLASIIALGLLLGSLMLGSQGLSKEALGHLIQGNATPFEQWQAFTLRLPRAFVALCAGFALGVSGALFQGITRNPLGSPDIIGLTASASLGALLASSWLVGIMSTTTGAALGAIIGTLAVYSGSGRGFRHPSSMIIAGIAINALALAGVQLNLTWLGQEQARDAMIWLSGSVAGRQWHDLWPMLGLCLLLLPGIVLIAPRLRMMALGDPVAKSLGVNLAASRLLSALMGAFLAGGAVATVGPIAFVSLAAPQLALRLWRKPGPLPLAAGAVGALLLLAADLAAQYSLPSGALPVGVLTAGLGGVYLVYLLNRQQRRG</sequence>
<dbReference type="GO" id="GO:0005886">
    <property type="term" value="C:plasma membrane"/>
    <property type="evidence" value="ECO:0007669"/>
    <property type="project" value="UniProtKB-SubCell"/>
</dbReference>
<dbReference type="Pfam" id="PF01032">
    <property type="entry name" value="FecCD"/>
    <property type="match status" value="1"/>
</dbReference>
<evidence type="ECO:0000256" key="8">
    <source>
        <dbReference type="SAM" id="Phobius"/>
    </source>
</evidence>
<feature type="transmembrane region" description="Helical" evidence="8">
    <location>
        <begin position="83"/>
        <end position="101"/>
    </location>
</feature>
<dbReference type="AlphaFoldDB" id="A0A6F8U9M1"/>
<evidence type="ECO:0000256" key="6">
    <source>
        <dbReference type="ARBA" id="ARBA00022989"/>
    </source>
</evidence>
<dbReference type="Proteomes" id="UP000502259">
    <property type="component" value="Chromosome"/>
</dbReference>
<evidence type="ECO:0000313" key="9">
    <source>
        <dbReference type="EMBL" id="BCB09615.1"/>
    </source>
</evidence>
<keyword evidence="10" id="KW-1185">Reference proteome</keyword>
<dbReference type="Gene3D" id="1.10.3470.10">
    <property type="entry name" value="ABC transporter involved in vitamin B12 uptake, BtuC"/>
    <property type="match status" value="1"/>
</dbReference>
<keyword evidence="7 8" id="KW-0472">Membrane</keyword>
<feature type="transmembrane region" description="Helical" evidence="8">
    <location>
        <begin position="113"/>
        <end position="134"/>
    </location>
</feature>
<dbReference type="PANTHER" id="PTHR30472:SF24">
    <property type="entry name" value="FERRIC ENTEROBACTIN TRANSPORT SYSTEM PERMEASE PROTEIN FEPG"/>
    <property type="match status" value="1"/>
</dbReference>
<dbReference type="PANTHER" id="PTHR30472">
    <property type="entry name" value="FERRIC ENTEROBACTIN TRANSPORT SYSTEM PERMEASE PROTEIN"/>
    <property type="match status" value="1"/>
</dbReference>
<feature type="transmembrane region" description="Helical" evidence="8">
    <location>
        <begin position="209"/>
        <end position="230"/>
    </location>
</feature>
<gene>
    <name evidence="9" type="ORF">HHSLTHF2_35050</name>
</gene>
<dbReference type="GO" id="GO:0022857">
    <property type="term" value="F:transmembrane transporter activity"/>
    <property type="evidence" value="ECO:0007669"/>
    <property type="project" value="InterPro"/>
</dbReference>
<feature type="transmembrane region" description="Helical" evidence="8">
    <location>
        <begin position="323"/>
        <end position="342"/>
    </location>
</feature>
<comment type="subcellular location">
    <subcellularLocation>
        <location evidence="1">Cell membrane</location>
        <topology evidence="1">Multi-pass membrane protein</topology>
    </subcellularLocation>
</comment>
<organism evidence="9 10">
    <name type="scientific">Halomonas hydrothermalis</name>
    <dbReference type="NCBI Taxonomy" id="115561"/>
    <lineage>
        <taxon>Bacteria</taxon>
        <taxon>Pseudomonadati</taxon>
        <taxon>Pseudomonadota</taxon>
        <taxon>Gammaproteobacteria</taxon>
        <taxon>Oceanospirillales</taxon>
        <taxon>Halomonadaceae</taxon>
        <taxon>Halomonas</taxon>
    </lineage>
</organism>
<feature type="transmembrane region" description="Helical" evidence="8">
    <location>
        <begin position="166"/>
        <end position="188"/>
    </location>
</feature>
<dbReference type="InterPro" id="IPR000522">
    <property type="entry name" value="ABC_transptr_permease_BtuC"/>
</dbReference>
<evidence type="ECO:0000256" key="2">
    <source>
        <dbReference type="ARBA" id="ARBA00007935"/>
    </source>
</evidence>
<evidence type="ECO:0000256" key="3">
    <source>
        <dbReference type="ARBA" id="ARBA00022448"/>
    </source>
</evidence>
<name>A0A6F8U9M1_9GAMM</name>
<evidence type="ECO:0000256" key="4">
    <source>
        <dbReference type="ARBA" id="ARBA00022475"/>
    </source>
</evidence>
<reference evidence="9 10" key="1">
    <citation type="submission" date="2020-03" db="EMBL/GenBank/DDBJ databases">
        <title>Complete Genome Sequence of Halomonas hydrothermalis Strain Slthf2, Halophilic Bacterium Isolated from Deep-Sea Hydrothermal-Vent Environments.</title>
        <authorList>
            <person name="Takeyama N."/>
            <person name="Huang M."/>
            <person name="Sato K."/>
            <person name="Galipon J."/>
            <person name="Arakawa K."/>
        </authorList>
    </citation>
    <scope>NUCLEOTIDE SEQUENCE [LARGE SCALE GENOMIC DNA]</scope>
    <source>
        <strain evidence="9 10">Slthf2</strain>
    </source>
</reference>
<evidence type="ECO:0000313" key="10">
    <source>
        <dbReference type="Proteomes" id="UP000502259"/>
    </source>
</evidence>
<feature type="transmembrane region" description="Helical" evidence="8">
    <location>
        <begin position="255"/>
        <end position="282"/>
    </location>
</feature>
<accession>A0A6F8U9M1</accession>
<evidence type="ECO:0000256" key="7">
    <source>
        <dbReference type="ARBA" id="ARBA00023136"/>
    </source>
</evidence>
<keyword evidence="5 8" id="KW-0812">Transmembrane</keyword>
<protein>
    <submittedName>
        <fullName evidence="9">Iron ABC transporter permease</fullName>
    </submittedName>
</protein>
<feature type="transmembrane region" description="Helical" evidence="8">
    <location>
        <begin position="294"/>
        <end position="317"/>
    </location>
</feature>
<dbReference type="GO" id="GO:0033214">
    <property type="term" value="P:siderophore-iron import into cell"/>
    <property type="evidence" value="ECO:0007669"/>
    <property type="project" value="TreeGrafter"/>
</dbReference>
<dbReference type="InterPro" id="IPR037294">
    <property type="entry name" value="ABC_BtuC-like"/>
</dbReference>
<comment type="similarity">
    <text evidence="2">Belongs to the binding-protein-dependent transport system permease family. FecCD subfamily.</text>
</comment>
<keyword evidence="4" id="KW-1003">Cell membrane</keyword>
<evidence type="ECO:0000256" key="5">
    <source>
        <dbReference type="ARBA" id="ARBA00022692"/>
    </source>
</evidence>
<proteinExistence type="inferred from homology"/>
<dbReference type="EMBL" id="AP022843">
    <property type="protein sequence ID" value="BCB09615.1"/>
    <property type="molecule type" value="Genomic_DNA"/>
</dbReference>
<keyword evidence="3" id="KW-0813">Transport</keyword>
<dbReference type="SUPFAM" id="SSF81345">
    <property type="entry name" value="ABC transporter involved in vitamin B12 uptake, BtuC"/>
    <property type="match status" value="1"/>
</dbReference>
<feature type="transmembrane region" description="Helical" evidence="8">
    <location>
        <begin position="29"/>
        <end position="49"/>
    </location>
</feature>
<evidence type="ECO:0000256" key="1">
    <source>
        <dbReference type="ARBA" id="ARBA00004651"/>
    </source>
</evidence>
<keyword evidence="6 8" id="KW-1133">Transmembrane helix</keyword>
<dbReference type="CDD" id="cd06550">
    <property type="entry name" value="TM_ABC_iron-siderophores_like"/>
    <property type="match status" value="1"/>
</dbReference>